<feature type="compositionally biased region" description="Pro residues" evidence="1">
    <location>
        <begin position="1928"/>
        <end position="1939"/>
    </location>
</feature>
<feature type="compositionally biased region" description="Basic and acidic residues" evidence="1">
    <location>
        <begin position="650"/>
        <end position="667"/>
    </location>
</feature>
<feature type="compositionally biased region" description="Basic and acidic residues" evidence="1">
    <location>
        <begin position="1085"/>
        <end position="1108"/>
    </location>
</feature>
<dbReference type="InterPro" id="IPR036575">
    <property type="entry name" value="TFIIS_cen_dom_sf"/>
</dbReference>
<feature type="domain" description="TFIIS central" evidence="2">
    <location>
        <begin position="517"/>
        <end position="618"/>
    </location>
</feature>
<feature type="compositionally biased region" description="Pro residues" evidence="1">
    <location>
        <begin position="1660"/>
        <end position="1672"/>
    </location>
</feature>
<feature type="compositionally biased region" description="Pro residues" evidence="1">
    <location>
        <begin position="1390"/>
        <end position="1410"/>
    </location>
</feature>
<gene>
    <name evidence="4" type="primary">Acey_s0032.g2505</name>
    <name evidence="4" type="ORF">Y032_0032g2505</name>
</gene>
<evidence type="ECO:0000313" key="5">
    <source>
        <dbReference type="Proteomes" id="UP000024635"/>
    </source>
</evidence>
<feature type="region of interest" description="Disordered" evidence="1">
    <location>
        <begin position="66"/>
        <end position="85"/>
    </location>
</feature>
<dbReference type="EMBL" id="JARK01001368">
    <property type="protein sequence ID" value="EYC16807.1"/>
    <property type="molecule type" value="Genomic_DNA"/>
</dbReference>
<feature type="compositionally biased region" description="Basic and acidic residues" evidence="1">
    <location>
        <begin position="8"/>
        <end position="19"/>
    </location>
</feature>
<keyword evidence="5" id="KW-1185">Reference proteome</keyword>
<feature type="compositionally biased region" description="Basic and acidic residues" evidence="1">
    <location>
        <begin position="1331"/>
        <end position="1345"/>
    </location>
</feature>
<feature type="compositionally biased region" description="Low complexity" evidence="1">
    <location>
        <begin position="326"/>
        <end position="337"/>
    </location>
</feature>
<feature type="compositionally biased region" description="Polar residues" evidence="1">
    <location>
        <begin position="69"/>
        <end position="85"/>
    </location>
</feature>
<dbReference type="InterPro" id="IPR012921">
    <property type="entry name" value="SPOC_C"/>
</dbReference>
<feature type="compositionally biased region" description="Pro residues" evidence="1">
    <location>
        <begin position="1418"/>
        <end position="1428"/>
    </location>
</feature>
<feature type="compositionally biased region" description="Basic and acidic residues" evidence="1">
    <location>
        <begin position="380"/>
        <end position="391"/>
    </location>
</feature>
<feature type="compositionally biased region" description="Acidic residues" evidence="1">
    <location>
        <begin position="1767"/>
        <end position="1784"/>
    </location>
</feature>
<dbReference type="Gene3D" id="1.10.472.30">
    <property type="entry name" value="Transcription elongation factor S-II, central domain"/>
    <property type="match status" value="1"/>
</dbReference>
<feature type="compositionally biased region" description="Basic and acidic residues" evidence="1">
    <location>
        <begin position="629"/>
        <end position="638"/>
    </location>
</feature>
<dbReference type="InterPro" id="IPR003618">
    <property type="entry name" value="TFIIS_cen_dom"/>
</dbReference>
<feature type="domain" description="Spen paralogue and orthologue SPOC C-terminal" evidence="3">
    <location>
        <begin position="881"/>
        <end position="1026"/>
    </location>
</feature>
<feature type="compositionally biased region" description="Low complexity" evidence="1">
    <location>
        <begin position="1539"/>
        <end position="1555"/>
    </location>
</feature>
<feature type="region of interest" description="Disordered" evidence="1">
    <location>
        <begin position="1296"/>
        <end position="1489"/>
    </location>
</feature>
<feature type="compositionally biased region" description="Polar residues" evidence="1">
    <location>
        <begin position="1754"/>
        <end position="1765"/>
    </location>
</feature>
<feature type="compositionally biased region" description="Basic and acidic residues" evidence="1">
    <location>
        <begin position="171"/>
        <end position="209"/>
    </location>
</feature>
<feature type="compositionally biased region" description="Basic and acidic residues" evidence="1">
    <location>
        <begin position="699"/>
        <end position="713"/>
    </location>
</feature>
<dbReference type="GO" id="GO:0005634">
    <property type="term" value="C:nucleus"/>
    <property type="evidence" value="ECO:0007669"/>
    <property type="project" value="TreeGrafter"/>
</dbReference>
<feature type="compositionally biased region" description="Low complexity" evidence="1">
    <location>
        <begin position="365"/>
        <end position="376"/>
    </location>
</feature>
<evidence type="ECO:0000259" key="3">
    <source>
        <dbReference type="Pfam" id="PF07744"/>
    </source>
</evidence>
<evidence type="ECO:0000313" key="4">
    <source>
        <dbReference type="EMBL" id="EYC16807.1"/>
    </source>
</evidence>
<feature type="compositionally biased region" description="Pro residues" evidence="1">
    <location>
        <begin position="1466"/>
        <end position="1489"/>
    </location>
</feature>
<dbReference type="PANTHER" id="PTHR11477">
    <property type="entry name" value="TRANSCRIPTION FACTOR S-II ZINC FINGER DOMAIN-CONTAINING PROTEIN"/>
    <property type="match status" value="1"/>
</dbReference>
<dbReference type="Pfam" id="PF07744">
    <property type="entry name" value="SPOC"/>
    <property type="match status" value="1"/>
</dbReference>
<feature type="compositionally biased region" description="Basic and acidic residues" evidence="1">
    <location>
        <begin position="341"/>
        <end position="357"/>
    </location>
</feature>
<feature type="compositionally biased region" description="Pro residues" evidence="1">
    <location>
        <begin position="1528"/>
        <end position="1538"/>
    </location>
</feature>
<evidence type="ECO:0000259" key="2">
    <source>
        <dbReference type="Pfam" id="PF07500"/>
    </source>
</evidence>
<feature type="compositionally biased region" description="Pro residues" evidence="1">
    <location>
        <begin position="1505"/>
        <end position="1521"/>
    </location>
</feature>
<feature type="compositionally biased region" description="Pro residues" evidence="1">
    <location>
        <begin position="1309"/>
        <end position="1325"/>
    </location>
</feature>
<feature type="region of interest" description="Disordered" evidence="1">
    <location>
        <begin position="1"/>
        <end position="32"/>
    </location>
</feature>
<feature type="compositionally biased region" description="Polar residues" evidence="1">
    <location>
        <begin position="235"/>
        <end position="255"/>
    </location>
</feature>
<feature type="region of interest" description="Disordered" evidence="1">
    <location>
        <begin position="296"/>
        <end position="401"/>
    </location>
</feature>
<name>A0A016UPK1_9BILA</name>
<sequence length="1939" mass="211360">MGDVGQDSSEKMEVSENDQHTSQAGGSGVVESEKTVVDGYSVLCGKPTVSSWPAFKSNTWRNRLKRVRNSSSANGGRQIDEPTTSLPEKRYAYTFAFRFRCSSPEVLPKIDSQNLLEIAGSTAQTFKDISSAIKKREEARSSSKKSRKYSAAAPEAVTVPPKQSTGKKRSKDAEETPKPKEKSRPKDREQRSDSSEKTKKAGKETPEPSKKKKKKEKKEKSPTPADKGVNGGKFNLSTLSRGTPSPSEEGSSVTTEKAVETPAKEKTSTSVNIKGWSKEKIVEFFKLKEFTIDISDFPHHELQPSTSTQSAIGKTREEKEAEESVAESAEQGAVESGTAPDSEKDKENLEVKAEEKSSRKRKRSVSSSSSCSSASSSRHRSSDESDEERNAQAKSTVKKKAHSERPCVECGRWLDDCIMEWKETLGPSSVWCSRDCIERRVARAHEVLPETYGALTLLRGDGQLLTTGPTLVNLAEFIYKYPEYEPVLPVAKKKSTAKNEQVADPKKSNPKILSKDSDRIRFNVRRAFSDALMKRAKMDKVKSAMKLCKDAAEGVEAALFKICESNLNSPKYKGWTKTFIENVADCRNKAFYYRVLTGVISVHKVVTLDGDDMKKPEYSAPLDADGADEEKQNAKAEDVNSSTSTSNNVKIEEKTQDSKEPPTKNEDSNASGSQTSLSRKTSMKKETPSKTTPNAQNKQDVRPAKRATRRSDSQKPAAVSTIDAILGDGAKDTTEQHLSHFYDVNCSICLAKQKSQAEAERKEREEKEKQREEDRRFREMIPLNRRPGYAVNESMMLDDPSSTLTSARQSFDEFKRIQTPESTGAACASDEEYAGSYGGGGNESPGFGDAPIPFLESRGISEGWRDRREPNFMEPVRSGPSTTVWNGQISINNTMVMTSLCLVSNPIAYRVAPELPSVLRIKGRIVPVIVFDYVHGIVKNRQHHVCVLRLTTPVDYEGEQRFFSLYEDMIRKGRYFAIEVPMDSCFKDMYLMPLPPGEEPPAIFLPFDGPGIPPRHPPMIICVMVVYGSGRAWSPNLQKSFPRGALLGRSPQDPPVCYSRSSMPSRAHSASPAECENIRAATPSEDVKAVSVKREVEEEVPTSEKEVPEPENVENNTATAMDVEEPPPCEPQSQSVASTPPDPAQADFAPVCEADSLLPSKFFDMCKEAAKEPAKIPSAEEIDTLPDLLVYIQLNSNPREIKEVVARFMMNPTLSDSDRELIRRKVMEKISTEKKKKAQSRRPTTPTAQENALSKEEPKEERDKEPVNGSQESLNIDSIDLDSLNQLSSFVGEGVKDLLMQVGEEPEPAIGPPPSPPPPPPPAPPLDEFQDLEKPDEETKVKEEDQNALSCSEMLPGPPPVPPVYGDNDSSESESPPDRESKTAGESPNLPLPPPFPNLNVVPLPPPPPIVSSHPDISVPPPPPPPPNISNDKAETVEQSSTSEQSFIAPPPPPPVLTAPQSVPSTMPPQSAPPMPLPPPPGMFHPVPIPPMPSMIPGFHPPPFMGAPPPPPIPAMMPGMPPTSRGPYPQPGMIPPSPVQQSGMPPQGQPSGQPSTMQRPGFPPGPPPGFPPVPQAPPRMDIPQDQPSAIAGTLPANHGAAGFLGSANRPVPQPPTTTSELAPLPSQIAAAQVTPKRVLPTGIIPSLGRALTERDLIPRTPTPPPSPPPRRPPGSRNGPRTPSPDFLKKRDREDSFEKLRNDVAVRRREIELQTRMELEEMRFQAGRGPPRNARRDGSPPPWHGSAAKSSSSAHEPTSSRGNASDSDAMEIDAGESEGEYGEFEDTGRDRPGRGPWSAGRGRGPPGPAMRGMPPGTPRGHRAMPPTPRGRGAYPVTPRGGPPPHPGRAGFMTPQPPGPSPSNRDNFFSPPMRGVRGAPNLRRGLPPVGRGGGCPPPSRGGFPPPMRPFPGRGDFYGSQGGPRSGPPLRGAPPYRPRGMF</sequence>
<feature type="compositionally biased region" description="Low complexity" evidence="1">
    <location>
        <begin position="1437"/>
        <end position="1446"/>
    </location>
</feature>
<feature type="compositionally biased region" description="Polar residues" evidence="1">
    <location>
        <begin position="1241"/>
        <end position="1252"/>
    </location>
</feature>
<feature type="compositionally biased region" description="Polar residues" evidence="1">
    <location>
        <begin position="668"/>
        <end position="680"/>
    </location>
</feature>
<reference evidence="5" key="1">
    <citation type="journal article" date="2015" name="Nat. Genet.">
        <title>The genome and transcriptome of the zoonotic hookworm Ancylostoma ceylanicum identify infection-specific gene families.</title>
        <authorList>
            <person name="Schwarz E.M."/>
            <person name="Hu Y."/>
            <person name="Antoshechkin I."/>
            <person name="Miller M.M."/>
            <person name="Sternberg P.W."/>
            <person name="Aroian R.V."/>
        </authorList>
    </citation>
    <scope>NUCLEOTIDE SEQUENCE</scope>
    <source>
        <strain evidence="5">HY135</strain>
    </source>
</reference>
<feature type="compositionally biased region" description="Polar residues" evidence="1">
    <location>
        <begin position="303"/>
        <end position="312"/>
    </location>
</feature>
<feature type="region of interest" description="Disordered" evidence="1">
    <location>
        <begin position="611"/>
        <end position="720"/>
    </location>
</feature>
<feature type="region of interest" description="Disordered" evidence="1">
    <location>
        <begin position="132"/>
        <end position="273"/>
    </location>
</feature>
<feature type="compositionally biased region" description="Basic and acidic residues" evidence="1">
    <location>
        <begin position="257"/>
        <end position="267"/>
    </location>
</feature>
<protein>
    <recommendedName>
        <fullName evidence="6">SPOC domain protein</fullName>
    </recommendedName>
</protein>
<dbReference type="CDD" id="cd21538">
    <property type="entry name" value="SPOC_TFIIS"/>
    <property type="match status" value="1"/>
</dbReference>
<comment type="caution">
    <text evidence="4">The sequence shown here is derived from an EMBL/GenBank/DDBJ whole genome shotgun (WGS) entry which is preliminary data.</text>
</comment>
<dbReference type="Proteomes" id="UP000024635">
    <property type="component" value="Unassembled WGS sequence"/>
</dbReference>
<evidence type="ECO:0008006" key="6">
    <source>
        <dbReference type="Google" id="ProtNLM"/>
    </source>
</evidence>
<dbReference type="PANTHER" id="PTHR11477:SF51">
    <property type="entry name" value="PROTEIN PARTNER OF SNF, ISOFORM B"/>
    <property type="match status" value="1"/>
</dbReference>
<feature type="compositionally biased region" description="Basic and acidic residues" evidence="1">
    <location>
        <begin position="1253"/>
        <end position="1266"/>
    </location>
</feature>
<feature type="compositionally biased region" description="Pro residues" evidence="1">
    <location>
        <begin position="1561"/>
        <end position="1577"/>
    </location>
</feature>
<evidence type="ECO:0000256" key="1">
    <source>
        <dbReference type="SAM" id="MobiDB-lite"/>
    </source>
</evidence>
<feature type="compositionally biased region" description="Polar residues" evidence="1">
    <location>
        <begin position="689"/>
        <end position="698"/>
    </location>
</feature>
<feature type="region of interest" description="Disordered" evidence="1">
    <location>
        <begin position="1640"/>
        <end position="1939"/>
    </location>
</feature>
<feature type="compositionally biased region" description="Pro residues" evidence="1">
    <location>
        <begin position="1893"/>
        <end position="1907"/>
    </location>
</feature>
<feature type="compositionally biased region" description="Low complexity" evidence="1">
    <location>
        <begin position="1674"/>
        <end position="1684"/>
    </location>
</feature>
<dbReference type="GO" id="GO:0006351">
    <property type="term" value="P:DNA-templated transcription"/>
    <property type="evidence" value="ECO:0007669"/>
    <property type="project" value="InterPro"/>
</dbReference>
<feature type="region of interest" description="Disordered" evidence="1">
    <location>
        <begin position="1044"/>
        <end position="1147"/>
    </location>
</feature>
<organism evidence="4 5">
    <name type="scientific">Ancylostoma ceylanicum</name>
    <dbReference type="NCBI Taxonomy" id="53326"/>
    <lineage>
        <taxon>Eukaryota</taxon>
        <taxon>Metazoa</taxon>
        <taxon>Ecdysozoa</taxon>
        <taxon>Nematoda</taxon>
        <taxon>Chromadorea</taxon>
        <taxon>Rhabditida</taxon>
        <taxon>Rhabditina</taxon>
        <taxon>Rhabditomorpha</taxon>
        <taxon>Strongyloidea</taxon>
        <taxon>Ancylostomatidae</taxon>
        <taxon>Ancylostomatinae</taxon>
        <taxon>Ancylostoma</taxon>
    </lineage>
</organism>
<dbReference type="STRING" id="53326.A0A016UPK1"/>
<dbReference type="Pfam" id="PF07500">
    <property type="entry name" value="TFIIS_M"/>
    <property type="match status" value="1"/>
</dbReference>
<dbReference type="OrthoDB" id="5860404at2759"/>
<feature type="compositionally biased region" description="Basic and acidic residues" evidence="1">
    <location>
        <begin position="1686"/>
        <end position="1722"/>
    </location>
</feature>
<proteinExistence type="predicted"/>
<accession>A0A016UPK1</accession>
<feature type="region of interest" description="Disordered" evidence="1">
    <location>
        <begin position="1227"/>
        <end position="1279"/>
    </location>
</feature>
<dbReference type="SUPFAM" id="SSF46942">
    <property type="entry name" value="Elongation factor TFIIS domain 2"/>
    <property type="match status" value="1"/>
</dbReference>
<feature type="region of interest" description="Disordered" evidence="1">
    <location>
        <begin position="1505"/>
        <end position="1623"/>
    </location>
</feature>